<evidence type="ECO:0000256" key="3">
    <source>
        <dbReference type="ARBA" id="ARBA00022729"/>
    </source>
</evidence>
<keyword evidence="4" id="KW-0472">Membrane</keyword>
<comment type="similarity">
    <text evidence="2">Belongs to the SusD family.</text>
</comment>
<protein>
    <submittedName>
        <fullName evidence="8">SusD family protein</fullName>
    </submittedName>
</protein>
<evidence type="ECO:0000259" key="7">
    <source>
        <dbReference type="Pfam" id="PF14322"/>
    </source>
</evidence>
<dbReference type="AlphaFoldDB" id="A0A173MBN2"/>
<dbReference type="GO" id="GO:0009279">
    <property type="term" value="C:cell outer membrane"/>
    <property type="evidence" value="ECO:0007669"/>
    <property type="project" value="UniProtKB-SubCell"/>
</dbReference>
<proteinExistence type="inferred from homology"/>
<dbReference type="InterPro" id="IPR012944">
    <property type="entry name" value="SusD_RagB_dom"/>
</dbReference>
<keyword evidence="5" id="KW-0998">Cell outer membrane</keyword>
<dbReference type="Pfam" id="PF14322">
    <property type="entry name" value="SusD-like_3"/>
    <property type="match status" value="1"/>
</dbReference>
<dbReference type="RefSeq" id="WP_084206525.1">
    <property type="nucleotide sequence ID" value="NZ_AP017422.1"/>
</dbReference>
<reference evidence="9" key="1">
    <citation type="submission" date="2017-01" db="EMBL/GenBank/DDBJ databases">
        <authorList>
            <person name="Varghese N."/>
            <person name="Submissions S."/>
        </authorList>
    </citation>
    <scope>NUCLEOTIDE SEQUENCE [LARGE SCALE GENOMIC DNA]</scope>
    <source>
        <strain evidence="9">DSM 21054</strain>
    </source>
</reference>
<dbReference type="EMBL" id="FTOR01000013">
    <property type="protein sequence ID" value="SIT33729.1"/>
    <property type="molecule type" value="Genomic_DNA"/>
</dbReference>
<dbReference type="InterPro" id="IPR011990">
    <property type="entry name" value="TPR-like_helical_dom_sf"/>
</dbReference>
<name>A0A173MBN2_9BACT</name>
<dbReference type="Pfam" id="PF07980">
    <property type="entry name" value="SusD_RagB"/>
    <property type="match status" value="1"/>
</dbReference>
<dbReference type="Gene3D" id="1.25.40.390">
    <property type="match status" value="1"/>
</dbReference>
<feature type="domain" description="SusD-like N-terminal" evidence="7">
    <location>
        <begin position="47"/>
        <end position="231"/>
    </location>
</feature>
<dbReference type="STRING" id="477680.SAMN05421788_11389"/>
<evidence type="ECO:0000256" key="5">
    <source>
        <dbReference type="ARBA" id="ARBA00023237"/>
    </source>
</evidence>
<comment type="subcellular location">
    <subcellularLocation>
        <location evidence="1">Cell outer membrane</location>
    </subcellularLocation>
</comment>
<dbReference type="OrthoDB" id="621570at2"/>
<accession>A0A173MBN2</accession>
<sequence>MNAIVIKYFIKCFVVIITAGCLFSCKKFTDVPAPNNQLSSGVVYTNNATLKSAVAGMYATLAVSNSFDLQTGLTACAAMSADEMVYPTGTDYDGFVYNTLSVNDFNVLNQWAGFYETIYQANSIIEGVQNSAKGVLTDSLKNNVIGECKFLRAFCHFYLTNLWGKVPLITSTDAMKNNTVSRSEVATVYNQIILDLLEAKNLLRKDYVYAGGERTRVNAYGAMALLARVYLYNGNTVAAEAYADSVLSATSLYGLLPAASLGGLFVKNNTEAIFQLVPSSTPGYTSEGNYFQLLNNSIPYYAIPASFVNAFETGDKRLANWVGVQKVGANTYYYPYKYKQRGSATITAAEYVTFLRLGEQYLVRAEARNGNNNISGALDDINVIRARAGLGNVSASTTEEVKLLIEKERRLELMNEYGHRWLDLKRTKRADAVLGAVKTSWTSNAALYPIPLTEINNNHNLTQNDGYK</sequence>
<dbReference type="SUPFAM" id="SSF48452">
    <property type="entry name" value="TPR-like"/>
    <property type="match status" value="1"/>
</dbReference>
<dbReference type="CDD" id="cd08977">
    <property type="entry name" value="SusD"/>
    <property type="match status" value="1"/>
</dbReference>
<organism evidence="8 9">
    <name type="scientific">Filimonas lacunae</name>
    <dbReference type="NCBI Taxonomy" id="477680"/>
    <lineage>
        <taxon>Bacteria</taxon>
        <taxon>Pseudomonadati</taxon>
        <taxon>Bacteroidota</taxon>
        <taxon>Chitinophagia</taxon>
        <taxon>Chitinophagales</taxon>
        <taxon>Chitinophagaceae</taxon>
        <taxon>Filimonas</taxon>
    </lineage>
</organism>
<dbReference type="InterPro" id="IPR033985">
    <property type="entry name" value="SusD-like_N"/>
</dbReference>
<evidence type="ECO:0000256" key="4">
    <source>
        <dbReference type="ARBA" id="ARBA00023136"/>
    </source>
</evidence>
<evidence type="ECO:0000313" key="8">
    <source>
        <dbReference type="EMBL" id="SIT33729.1"/>
    </source>
</evidence>
<keyword evidence="3" id="KW-0732">Signal</keyword>
<feature type="domain" description="RagB/SusD" evidence="6">
    <location>
        <begin position="329"/>
        <end position="467"/>
    </location>
</feature>
<evidence type="ECO:0000259" key="6">
    <source>
        <dbReference type="Pfam" id="PF07980"/>
    </source>
</evidence>
<gene>
    <name evidence="8" type="ORF">SAMN05421788_11389</name>
</gene>
<evidence type="ECO:0000256" key="2">
    <source>
        <dbReference type="ARBA" id="ARBA00006275"/>
    </source>
</evidence>
<keyword evidence="9" id="KW-1185">Reference proteome</keyword>
<evidence type="ECO:0000313" key="9">
    <source>
        <dbReference type="Proteomes" id="UP000186917"/>
    </source>
</evidence>
<evidence type="ECO:0000256" key="1">
    <source>
        <dbReference type="ARBA" id="ARBA00004442"/>
    </source>
</evidence>
<dbReference type="Proteomes" id="UP000186917">
    <property type="component" value="Unassembled WGS sequence"/>
</dbReference>
<dbReference type="KEGG" id="fln:FLA_0960"/>